<reference evidence="5 7" key="2">
    <citation type="submission" date="2019-08" db="EMBL/GenBank/DDBJ databases">
        <title>Complete genome sequences of Francisella adeliensis (FSC1325 and FSC1326).</title>
        <authorList>
            <person name="Ohrman C."/>
            <person name="Uneklint I."/>
            <person name="Vallesi A."/>
            <person name="Karlsson L."/>
            <person name="Sjodin A."/>
        </authorList>
    </citation>
    <scope>NUCLEOTIDE SEQUENCE [LARGE SCALE GENOMIC DNA]</scope>
    <source>
        <strain evidence="5 7">FSC1325</strain>
    </source>
</reference>
<dbReference type="RefSeq" id="WP_112870070.1">
    <property type="nucleotide sequence ID" value="NZ_CP021781.1"/>
</dbReference>
<evidence type="ECO:0000313" key="6">
    <source>
        <dbReference type="Proteomes" id="UP000251120"/>
    </source>
</evidence>
<dbReference type="PANTHER" id="PTHR42796">
    <property type="entry name" value="FUMARYLACETOACETATE HYDROLASE DOMAIN-CONTAINING PROTEIN 2A-RELATED"/>
    <property type="match status" value="1"/>
</dbReference>
<dbReference type="Proteomes" id="UP000251120">
    <property type="component" value="Chromosome"/>
</dbReference>
<reference evidence="4 6" key="1">
    <citation type="submission" date="2017-06" db="EMBL/GenBank/DDBJ databases">
        <title>Complete genome of Francisella adeliensis.</title>
        <authorList>
            <person name="Vallesi A."/>
            <person name="Sjodin A."/>
        </authorList>
    </citation>
    <scope>NUCLEOTIDE SEQUENCE [LARGE SCALE GENOMIC DNA]</scope>
    <source>
        <strain evidence="4 6">FDC440</strain>
    </source>
</reference>
<sequence length="290" mass="32574">MKFLRYKHQNTIYPCILSEDTLYNIKNLVDDICPNNILKLESIVKNNTDLNSLPILTSKIEKKNISSCIQKPGKIIAIGMNYLDYLERINFLGGPKIKPTNFIFFQKPSSSITGPYDPIYIPKNCNKLDYENELAVIIGKPAKNISKNEALEHILGYCIGNDVSERALQLQNPGQYNMGKSCDSFCPLGPYIATKDEINPENLSIKTKINDETVQDGSTKTMIFGITQLVAKLSEYFTLEPGDVILTGTPQGVQLENEILGLETHYLKEKNIVTLEIEGLGKQENMIFKS</sequence>
<evidence type="ECO:0000256" key="2">
    <source>
        <dbReference type="ARBA" id="ARBA00022723"/>
    </source>
</evidence>
<keyword evidence="5" id="KW-0378">Hydrolase</keyword>
<keyword evidence="2" id="KW-0479">Metal-binding</keyword>
<comment type="similarity">
    <text evidence="1">Belongs to the FAH family.</text>
</comment>
<gene>
    <name evidence="4" type="ORF">CDH04_05445</name>
    <name evidence="5" type="ORF">FZC43_05450</name>
</gene>
<evidence type="ECO:0000313" key="4">
    <source>
        <dbReference type="EMBL" id="AXA33896.1"/>
    </source>
</evidence>
<dbReference type="KEGG" id="fad:CDH04_05445"/>
<evidence type="ECO:0000313" key="7">
    <source>
        <dbReference type="Proteomes" id="UP000681131"/>
    </source>
</evidence>
<organism evidence="4 6">
    <name type="scientific">Francisella adeliensis</name>
    <dbReference type="NCBI Taxonomy" id="2007306"/>
    <lineage>
        <taxon>Bacteria</taxon>
        <taxon>Pseudomonadati</taxon>
        <taxon>Pseudomonadota</taxon>
        <taxon>Gammaproteobacteria</taxon>
        <taxon>Thiotrichales</taxon>
        <taxon>Francisellaceae</taxon>
        <taxon>Francisella</taxon>
    </lineage>
</organism>
<dbReference type="EMBL" id="CP021781">
    <property type="protein sequence ID" value="AXA33896.1"/>
    <property type="molecule type" value="Genomic_DNA"/>
</dbReference>
<dbReference type="InterPro" id="IPR011234">
    <property type="entry name" value="Fumarylacetoacetase-like_C"/>
</dbReference>
<dbReference type="AlphaFoldDB" id="A0A2Z4XYZ6"/>
<dbReference type="GO" id="GO:0044281">
    <property type="term" value="P:small molecule metabolic process"/>
    <property type="evidence" value="ECO:0007669"/>
    <property type="project" value="UniProtKB-ARBA"/>
</dbReference>
<keyword evidence="7" id="KW-1185">Reference proteome</keyword>
<evidence type="ECO:0000259" key="3">
    <source>
        <dbReference type="Pfam" id="PF01557"/>
    </source>
</evidence>
<dbReference type="GO" id="GO:0046872">
    <property type="term" value="F:metal ion binding"/>
    <property type="evidence" value="ECO:0007669"/>
    <property type="project" value="UniProtKB-KW"/>
</dbReference>
<feature type="domain" description="Fumarylacetoacetase-like C-terminal" evidence="3">
    <location>
        <begin position="74"/>
        <end position="287"/>
    </location>
</feature>
<accession>A0A2Z4XYZ6</accession>
<dbReference type="EMBL" id="CP043424">
    <property type="protein sequence ID" value="QIW12131.1"/>
    <property type="molecule type" value="Genomic_DNA"/>
</dbReference>
<proteinExistence type="inferred from homology"/>
<evidence type="ECO:0000313" key="5">
    <source>
        <dbReference type="EMBL" id="QIW12131.1"/>
    </source>
</evidence>
<protein>
    <submittedName>
        <fullName evidence="5">Fumarylacetoacetate hydrolase family protein</fullName>
    </submittedName>
</protein>
<dbReference type="OrthoDB" id="9805307at2"/>
<evidence type="ECO:0000256" key="1">
    <source>
        <dbReference type="ARBA" id="ARBA00010211"/>
    </source>
</evidence>
<dbReference type="Gene3D" id="3.90.850.10">
    <property type="entry name" value="Fumarylacetoacetase-like, C-terminal domain"/>
    <property type="match status" value="1"/>
</dbReference>
<dbReference type="Proteomes" id="UP000681131">
    <property type="component" value="Chromosome"/>
</dbReference>
<dbReference type="PANTHER" id="PTHR42796:SF4">
    <property type="entry name" value="FUMARYLACETOACETATE HYDROLASE DOMAIN-CONTAINING PROTEIN 2A"/>
    <property type="match status" value="1"/>
</dbReference>
<dbReference type="SUPFAM" id="SSF56529">
    <property type="entry name" value="FAH"/>
    <property type="match status" value="1"/>
</dbReference>
<dbReference type="Pfam" id="PF01557">
    <property type="entry name" value="FAA_hydrolase"/>
    <property type="match status" value="1"/>
</dbReference>
<dbReference type="GO" id="GO:0016787">
    <property type="term" value="F:hydrolase activity"/>
    <property type="evidence" value="ECO:0007669"/>
    <property type="project" value="UniProtKB-KW"/>
</dbReference>
<dbReference type="InterPro" id="IPR036663">
    <property type="entry name" value="Fumarylacetoacetase_C_sf"/>
</dbReference>
<name>A0A2Z4XYZ6_9GAMM</name>
<dbReference type="InterPro" id="IPR051121">
    <property type="entry name" value="FAH"/>
</dbReference>